<feature type="region of interest" description="Disordered" evidence="1">
    <location>
        <begin position="1"/>
        <end position="22"/>
    </location>
</feature>
<dbReference type="GeneID" id="96006405"/>
<organism evidence="2 3">
    <name type="scientific">Cladosporium halotolerans</name>
    <dbReference type="NCBI Taxonomy" id="1052096"/>
    <lineage>
        <taxon>Eukaryota</taxon>
        <taxon>Fungi</taxon>
        <taxon>Dikarya</taxon>
        <taxon>Ascomycota</taxon>
        <taxon>Pezizomycotina</taxon>
        <taxon>Dothideomycetes</taxon>
        <taxon>Dothideomycetidae</taxon>
        <taxon>Cladosporiales</taxon>
        <taxon>Cladosporiaceae</taxon>
        <taxon>Cladosporium</taxon>
    </lineage>
</organism>
<evidence type="ECO:0000313" key="2">
    <source>
        <dbReference type="EMBL" id="KAL1585777.1"/>
    </source>
</evidence>
<sequence>MAAPSSNVVSFNPGSSLGSRHSTPQIRLHRMYMALTFKFKEDYSSEQDMHREGLFRSLMLFHLQQSGFTNVAEWTVNDAAREQCIFDFIKIYGKKLWPGKTALRSHLAVPHVKAPKATRSFITGFDSHTPKATSFVASSAGSKMGKALNRYVTALLVLGLKADTNDTSSLLEGIVQTNFLAAPSEPEVAVKMEQMEFEMSESGVHG</sequence>
<reference evidence="2 3" key="1">
    <citation type="journal article" date="2020" name="Microbiol. Resour. Announc.">
        <title>Draft Genome Sequence of a Cladosporium Species Isolated from the Mesophotic Ascidian Didemnum maculosum.</title>
        <authorList>
            <person name="Gioti A."/>
            <person name="Siaperas R."/>
            <person name="Nikolaivits E."/>
            <person name="Le Goff G."/>
            <person name="Ouazzani J."/>
            <person name="Kotoulas G."/>
            <person name="Topakas E."/>
        </authorList>
    </citation>
    <scope>NUCLEOTIDE SEQUENCE [LARGE SCALE GENOMIC DNA]</scope>
    <source>
        <strain evidence="2 3">TM138-S3</strain>
    </source>
</reference>
<dbReference type="RefSeq" id="XP_069228883.1">
    <property type="nucleotide sequence ID" value="XM_069373567.1"/>
</dbReference>
<protein>
    <submittedName>
        <fullName evidence="2">Uncharacterized protein</fullName>
    </submittedName>
</protein>
<accession>A0AB34KL18</accession>
<dbReference type="Proteomes" id="UP000803884">
    <property type="component" value="Unassembled WGS sequence"/>
</dbReference>
<dbReference type="EMBL" id="JAAQHG020000017">
    <property type="protein sequence ID" value="KAL1585777.1"/>
    <property type="molecule type" value="Genomic_DNA"/>
</dbReference>
<keyword evidence="3" id="KW-1185">Reference proteome</keyword>
<gene>
    <name evidence="2" type="ORF">WHR41_04961</name>
</gene>
<evidence type="ECO:0000256" key="1">
    <source>
        <dbReference type="SAM" id="MobiDB-lite"/>
    </source>
</evidence>
<dbReference type="AlphaFoldDB" id="A0AB34KL18"/>
<proteinExistence type="predicted"/>
<evidence type="ECO:0000313" key="3">
    <source>
        <dbReference type="Proteomes" id="UP000803884"/>
    </source>
</evidence>
<comment type="caution">
    <text evidence="2">The sequence shown here is derived from an EMBL/GenBank/DDBJ whole genome shotgun (WGS) entry which is preliminary data.</text>
</comment>
<name>A0AB34KL18_9PEZI</name>